<dbReference type="EMBL" id="CABPRJ010001426">
    <property type="protein sequence ID" value="VVC35447.1"/>
    <property type="molecule type" value="Genomic_DNA"/>
</dbReference>
<evidence type="ECO:0000256" key="5">
    <source>
        <dbReference type="ARBA" id="ARBA00023319"/>
    </source>
</evidence>
<evidence type="ECO:0000259" key="9">
    <source>
        <dbReference type="PROSITE" id="PS51465"/>
    </source>
</evidence>
<dbReference type="SUPFAM" id="SSF57184">
    <property type="entry name" value="Growth factor receptor domain"/>
    <property type="match status" value="1"/>
</dbReference>
<evidence type="ECO:0000259" key="7">
    <source>
        <dbReference type="PROSITE" id="PS50835"/>
    </source>
</evidence>
<dbReference type="InterPro" id="IPR007110">
    <property type="entry name" value="Ig-like_dom"/>
</dbReference>
<dbReference type="InterPro" id="IPR036058">
    <property type="entry name" value="Kazal_dom_sf"/>
</dbReference>
<dbReference type="PANTHER" id="PTHR14186">
    <property type="entry name" value="INSULIN-LIKE GROWTH FACTOR BINDING PROTEIN-RELATED"/>
    <property type="match status" value="1"/>
</dbReference>
<keyword evidence="3 6" id="KW-0732">Signal</keyword>
<dbReference type="PROSITE" id="PS50835">
    <property type="entry name" value="IG_LIKE"/>
    <property type="match status" value="1"/>
</dbReference>
<dbReference type="SMART" id="SM00409">
    <property type="entry name" value="IG"/>
    <property type="match status" value="1"/>
</dbReference>
<dbReference type="Pfam" id="PF07648">
    <property type="entry name" value="Kazal_2"/>
    <property type="match status" value="1"/>
</dbReference>
<dbReference type="CDD" id="cd00104">
    <property type="entry name" value="KAZAL_FS"/>
    <property type="match status" value="1"/>
</dbReference>
<evidence type="ECO:0000313" key="10">
    <source>
        <dbReference type="EMBL" id="VVC35447.1"/>
    </source>
</evidence>
<name>A0A5E4MVA4_9HEMI</name>
<dbReference type="InterPro" id="IPR003599">
    <property type="entry name" value="Ig_sub"/>
</dbReference>
<proteinExistence type="predicted"/>
<dbReference type="PROSITE" id="PS51323">
    <property type="entry name" value="IGFBP_N_2"/>
    <property type="match status" value="1"/>
</dbReference>
<feature type="domain" description="Kazal-like" evidence="9">
    <location>
        <begin position="120"/>
        <end position="169"/>
    </location>
</feature>
<evidence type="ECO:0000256" key="3">
    <source>
        <dbReference type="ARBA" id="ARBA00022729"/>
    </source>
</evidence>
<dbReference type="Proteomes" id="UP000325440">
    <property type="component" value="Unassembled WGS sequence"/>
</dbReference>
<dbReference type="OrthoDB" id="5985519at2759"/>
<feature type="domain" description="Ig-like" evidence="7">
    <location>
        <begin position="171"/>
        <end position="271"/>
    </location>
</feature>
<evidence type="ECO:0000313" key="11">
    <source>
        <dbReference type="Proteomes" id="UP000325440"/>
    </source>
</evidence>
<evidence type="ECO:0000256" key="6">
    <source>
        <dbReference type="SAM" id="SignalP"/>
    </source>
</evidence>
<dbReference type="Pfam" id="PF00219">
    <property type="entry name" value="IGFBP"/>
    <property type="match status" value="1"/>
</dbReference>
<evidence type="ECO:0000256" key="1">
    <source>
        <dbReference type="ARBA" id="ARBA00004613"/>
    </source>
</evidence>
<organism evidence="10 11">
    <name type="scientific">Cinara cedri</name>
    <dbReference type="NCBI Taxonomy" id="506608"/>
    <lineage>
        <taxon>Eukaryota</taxon>
        <taxon>Metazoa</taxon>
        <taxon>Ecdysozoa</taxon>
        <taxon>Arthropoda</taxon>
        <taxon>Hexapoda</taxon>
        <taxon>Insecta</taxon>
        <taxon>Pterygota</taxon>
        <taxon>Neoptera</taxon>
        <taxon>Paraneoptera</taxon>
        <taxon>Hemiptera</taxon>
        <taxon>Sternorrhyncha</taxon>
        <taxon>Aphidomorpha</taxon>
        <taxon>Aphidoidea</taxon>
        <taxon>Aphididae</taxon>
        <taxon>Lachninae</taxon>
        <taxon>Cinara</taxon>
    </lineage>
</organism>
<evidence type="ECO:0000256" key="4">
    <source>
        <dbReference type="ARBA" id="ARBA00023157"/>
    </source>
</evidence>
<dbReference type="Gene3D" id="3.30.60.30">
    <property type="match status" value="1"/>
</dbReference>
<feature type="chain" id="PRO_5022741583" evidence="6">
    <location>
        <begin position="44"/>
        <end position="276"/>
    </location>
</feature>
<dbReference type="GO" id="GO:0009966">
    <property type="term" value="P:regulation of signal transduction"/>
    <property type="evidence" value="ECO:0007669"/>
    <property type="project" value="TreeGrafter"/>
</dbReference>
<dbReference type="InterPro" id="IPR009030">
    <property type="entry name" value="Growth_fac_rcpt_cys_sf"/>
</dbReference>
<comment type="subcellular location">
    <subcellularLocation>
        <location evidence="1">Secreted</location>
    </subcellularLocation>
</comment>
<sequence>MDGLRCRPRRRPRTVFSFRMSSPAFRRFAVVVLFLCCCTPSSGASNRSSRCPEGACSSVRCPPRDRHACPLGLVPDGCACCPYGVCGNGEGLECDVTHRPCAEGLECVAQQTERDVPGPESTVSRCACKEKQLVCGSNNKTYRTACYLNEAAATLKGSLKMKHRGPCQSAPVISSGPKKYASSVGQPVIFNCEVKGYPVPTISWRFTDVHGITKWLPGDDTLISIQIRGGPEQLMVTSWVQITEFKLAHTGNYTCLGVNEVDTTMASAVLNAKKTN</sequence>
<dbReference type="GO" id="GO:0005520">
    <property type="term" value="F:insulin-like growth factor binding"/>
    <property type="evidence" value="ECO:0007669"/>
    <property type="project" value="InterPro"/>
</dbReference>
<keyword evidence="5" id="KW-0393">Immunoglobulin domain</keyword>
<dbReference type="GO" id="GO:0001558">
    <property type="term" value="P:regulation of cell growth"/>
    <property type="evidence" value="ECO:0007669"/>
    <property type="project" value="InterPro"/>
</dbReference>
<dbReference type="PANTHER" id="PTHR14186:SF19">
    <property type="entry name" value="INSULIN-LIKE GROWTH FACTOR-BINDING PROTEIN 7"/>
    <property type="match status" value="1"/>
</dbReference>
<evidence type="ECO:0000259" key="8">
    <source>
        <dbReference type="PROSITE" id="PS51323"/>
    </source>
</evidence>
<dbReference type="SMART" id="SM00280">
    <property type="entry name" value="KAZAL"/>
    <property type="match status" value="1"/>
</dbReference>
<gene>
    <name evidence="10" type="ORF">CINCED_3A022990</name>
</gene>
<feature type="domain" description="IGFBP N-terminal" evidence="8">
    <location>
        <begin position="47"/>
        <end position="129"/>
    </location>
</feature>
<feature type="signal peptide" evidence="6">
    <location>
        <begin position="1"/>
        <end position="43"/>
    </location>
</feature>
<dbReference type="InterPro" id="IPR000867">
    <property type="entry name" value="IGFBP-like"/>
</dbReference>
<reference evidence="10 11" key="1">
    <citation type="submission" date="2019-08" db="EMBL/GenBank/DDBJ databases">
        <authorList>
            <person name="Alioto T."/>
            <person name="Alioto T."/>
            <person name="Gomez Garrido J."/>
        </authorList>
    </citation>
    <scope>NUCLEOTIDE SEQUENCE [LARGE SCALE GENOMIC DNA]</scope>
</reference>
<keyword evidence="2" id="KW-0964">Secreted</keyword>
<dbReference type="SUPFAM" id="SSF100895">
    <property type="entry name" value="Kazal-type serine protease inhibitors"/>
    <property type="match status" value="1"/>
</dbReference>
<dbReference type="AlphaFoldDB" id="A0A5E4MVA4"/>
<protein>
    <submittedName>
        <fullName evidence="10">Immunoglobulin subtype,Immunoglobulin-like domain,Immunoglobulin-like fold,Insulin-like growth factor</fullName>
    </submittedName>
</protein>
<accession>A0A5E4MVA4</accession>
<keyword evidence="11" id="KW-1185">Reference proteome</keyword>
<dbReference type="PROSITE" id="PS51465">
    <property type="entry name" value="KAZAL_2"/>
    <property type="match status" value="1"/>
</dbReference>
<dbReference type="InterPro" id="IPR011390">
    <property type="entry name" value="IGFBP_rP_mac25"/>
</dbReference>
<dbReference type="Pfam" id="PF13927">
    <property type="entry name" value="Ig_3"/>
    <property type="match status" value="1"/>
</dbReference>
<dbReference type="Gene3D" id="2.60.40.10">
    <property type="entry name" value="Immunoglobulins"/>
    <property type="match status" value="1"/>
</dbReference>
<dbReference type="SMART" id="SM00408">
    <property type="entry name" value="IGc2"/>
    <property type="match status" value="1"/>
</dbReference>
<dbReference type="InterPro" id="IPR013783">
    <property type="entry name" value="Ig-like_fold"/>
</dbReference>
<evidence type="ECO:0000256" key="2">
    <source>
        <dbReference type="ARBA" id="ARBA00022525"/>
    </source>
</evidence>
<dbReference type="GO" id="GO:0005576">
    <property type="term" value="C:extracellular region"/>
    <property type="evidence" value="ECO:0007669"/>
    <property type="project" value="UniProtKB-SubCell"/>
</dbReference>
<keyword evidence="4" id="KW-1015">Disulfide bond</keyword>
<dbReference type="SUPFAM" id="SSF48726">
    <property type="entry name" value="Immunoglobulin"/>
    <property type="match status" value="1"/>
</dbReference>
<dbReference type="InterPro" id="IPR002350">
    <property type="entry name" value="Kazal_dom"/>
</dbReference>
<dbReference type="SMART" id="SM00121">
    <property type="entry name" value="IB"/>
    <property type="match status" value="1"/>
</dbReference>
<dbReference type="InterPro" id="IPR003598">
    <property type="entry name" value="Ig_sub2"/>
</dbReference>
<dbReference type="InterPro" id="IPR036179">
    <property type="entry name" value="Ig-like_dom_sf"/>
</dbReference>